<dbReference type="GO" id="GO:0020037">
    <property type="term" value="F:heme binding"/>
    <property type="evidence" value="ECO:0007669"/>
    <property type="project" value="InterPro"/>
</dbReference>
<dbReference type="GO" id="GO:0004497">
    <property type="term" value="F:monooxygenase activity"/>
    <property type="evidence" value="ECO:0007669"/>
    <property type="project" value="UniProtKB-KW"/>
</dbReference>
<dbReference type="SUPFAM" id="SSF48264">
    <property type="entry name" value="Cytochrome P450"/>
    <property type="match status" value="1"/>
</dbReference>
<evidence type="ECO:0000256" key="5">
    <source>
        <dbReference type="ARBA" id="ARBA00022617"/>
    </source>
</evidence>
<dbReference type="InterPro" id="IPR050476">
    <property type="entry name" value="Insect_CytP450_Detox"/>
</dbReference>
<dbReference type="InterPro" id="IPR002401">
    <property type="entry name" value="Cyt_P450_E_grp-I"/>
</dbReference>
<sequence length="503" mass="57590">MALLVSFFVDLLIALITLGVLLALYMKQCHTYWQRRGVPTLPGHWLFGNIKDVVMQKNSAGMVIGELHNQASEDDDVLGIYILHKPYLLIRSPELIKQILVKDFNNFPDRFFTARSFRDKIGSSNLFTIQNPEWRYLRTKITPVFTSGKMKRVCELIAETSDCMSKYLEAEFSHGTKTKVLPMKEIAMKYTTDIISSVAFGIKVNSFDSDKTKFYDQAQEGVRLTLYRSIRLTIMFFFPKIAPYLGGQFLGSSTNYFRQVFWDSFHSREKSNIKRGDLIDSLIDLKSGEQEKQLKFEGDVLVSQAAIFFVAGRESSVTTISMSLYELAKNPTIQKRAREEIREKLAQHGMTYEGIQSMKYLQQIMSETLRLYPPAPLLDRVAVNDYKIPGTDIVIEKGTPIYVALCGIHRDPRYFPDPLRYDPDRFSDENKDNIKACTYMPFGEGPRICIGARLGTLQSAMGIIPVLKDYEVSLDPTYKGRYVDGRNIFIVPEEGFRLKLTKL</sequence>
<dbReference type="Proteomes" id="UP000694925">
    <property type="component" value="Unplaced"/>
</dbReference>
<keyword evidence="5 13" id="KW-0349">Heme</keyword>
<dbReference type="GO" id="GO:0016705">
    <property type="term" value="F:oxidoreductase activity, acting on paired donors, with incorporation or reduction of molecular oxygen"/>
    <property type="evidence" value="ECO:0007669"/>
    <property type="project" value="InterPro"/>
</dbReference>
<comment type="subcellular location">
    <subcellularLocation>
        <location evidence="3">Endoplasmic reticulum membrane</location>
        <topology evidence="3">Peripheral membrane protein</topology>
    </subcellularLocation>
    <subcellularLocation>
        <location evidence="2">Microsome membrane</location>
        <topology evidence="2">Peripheral membrane protein</topology>
    </subcellularLocation>
</comment>
<evidence type="ECO:0000256" key="1">
    <source>
        <dbReference type="ARBA" id="ARBA00001971"/>
    </source>
</evidence>
<keyword evidence="7" id="KW-0256">Endoplasmic reticulum</keyword>
<evidence type="ECO:0000256" key="2">
    <source>
        <dbReference type="ARBA" id="ARBA00004174"/>
    </source>
</evidence>
<evidence type="ECO:0000256" key="7">
    <source>
        <dbReference type="ARBA" id="ARBA00022824"/>
    </source>
</evidence>
<evidence type="ECO:0000313" key="17">
    <source>
        <dbReference type="RefSeq" id="XP_017886303.1"/>
    </source>
</evidence>
<evidence type="ECO:0000256" key="12">
    <source>
        <dbReference type="ARBA" id="ARBA00023136"/>
    </source>
</evidence>
<evidence type="ECO:0000256" key="6">
    <source>
        <dbReference type="ARBA" id="ARBA00022723"/>
    </source>
</evidence>
<evidence type="ECO:0000256" key="9">
    <source>
        <dbReference type="ARBA" id="ARBA00023002"/>
    </source>
</evidence>
<evidence type="ECO:0000256" key="11">
    <source>
        <dbReference type="ARBA" id="ARBA00023033"/>
    </source>
</evidence>
<dbReference type="GO" id="GO:0005789">
    <property type="term" value="C:endoplasmic reticulum membrane"/>
    <property type="evidence" value="ECO:0007669"/>
    <property type="project" value="UniProtKB-SubCell"/>
</dbReference>
<dbReference type="GeneID" id="108628717"/>
<keyword evidence="16" id="KW-1185">Reference proteome</keyword>
<evidence type="ECO:0000256" key="8">
    <source>
        <dbReference type="ARBA" id="ARBA00022848"/>
    </source>
</evidence>
<evidence type="ECO:0000313" key="16">
    <source>
        <dbReference type="Proteomes" id="UP000694925"/>
    </source>
</evidence>
<reference evidence="17" key="1">
    <citation type="submission" date="2025-08" db="UniProtKB">
        <authorList>
            <consortium name="RefSeq"/>
        </authorList>
    </citation>
    <scope>IDENTIFICATION</scope>
    <source>
        <tissue evidence="17">Whole body</tissue>
    </source>
</reference>
<keyword evidence="6 13" id="KW-0479">Metal-binding</keyword>
<keyword evidence="12 15" id="KW-0472">Membrane</keyword>
<name>A0AAJ7J7F9_9HYME</name>
<dbReference type="RefSeq" id="XP_017886303.1">
    <property type="nucleotide sequence ID" value="XM_018030814.2"/>
</dbReference>
<dbReference type="KEGG" id="ccal:108628717"/>
<dbReference type="PANTHER" id="PTHR24292:SF45">
    <property type="entry name" value="CYTOCHROME P450 6G1-RELATED"/>
    <property type="match status" value="1"/>
</dbReference>
<feature type="transmembrane region" description="Helical" evidence="15">
    <location>
        <begin position="6"/>
        <end position="26"/>
    </location>
</feature>
<keyword evidence="9 14" id="KW-0560">Oxidoreductase</keyword>
<comment type="cofactor">
    <cofactor evidence="1 13">
        <name>heme</name>
        <dbReference type="ChEBI" id="CHEBI:30413"/>
    </cofactor>
</comment>
<evidence type="ECO:0000256" key="14">
    <source>
        <dbReference type="RuleBase" id="RU000461"/>
    </source>
</evidence>
<organism evidence="16 17">
    <name type="scientific">Ceratina calcarata</name>
    <dbReference type="NCBI Taxonomy" id="156304"/>
    <lineage>
        <taxon>Eukaryota</taxon>
        <taxon>Metazoa</taxon>
        <taxon>Ecdysozoa</taxon>
        <taxon>Arthropoda</taxon>
        <taxon>Hexapoda</taxon>
        <taxon>Insecta</taxon>
        <taxon>Pterygota</taxon>
        <taxon>Neoptera</taxon>
        <taxon>Endopterygota</taxon>
        <taxon>Hymenoptera</taxon>
        <taxon>Apocrita</taxon>
        <taxon>Aculeata</taxon>
        <taxon>Apoidea</taxon>
        <taxon>Anthophila</taxon>
        <taxon>Apidae</taxon>
        <taxon>Ceratina</taxon>
        <taxon>Zadontomerus</taxon>
    </lineage>
</organism>
<evidence type="ECO:0000256" key="13">
    <source>
        <dbReference type="PIRSR" id="PIRSR602401-1"/>
    </source>
</evidence>
<evidence type="ECO:0000256" key="10">
    <source>
        <dbReference type="ARBA" id="ARBA00023004"/>
    </source>
</evidence>
<dbReference type="InterPro" id="IPR017972">
    <property type="entry name" value="Cyt_P450_CS"/>
</dbReference>
<keyword evidence="10 13" id="KW-0408">Iron</keyword>
<gene>
    <name evidence="17" type="primary">LOC108628717</name>
</gene>
<feature type="binding site" description="axial binding residue" evidence="13">
    <location>
        <position position="449"/>
    </location>
    <ligand>
        <name>heme</name>
        <dbReference type="ChEBI" id="CHEBI:30413"/>
    </ligand>
    <ligandPart>
        <name>Fe</name>
        <dbReference type="ChEBI" id="CHEBI:18248"/>
    </ligandPart>
</feature>
<dbReference type="PROSITE" id="PS00086">
    <property type="entry name" value="CYTOCHROME_P450"/>
    <property type="match status" value="1"/>
</dbReference>
<protein>
    <submittedName>
        <fullName evidence="17">Cytochrome P450 6k1-like</fullName>
    </submittedName>
</protein>
<keyword evidence="8" id="KW-0492">Microsome</keyword>
<keyword evidence="11 14" id="KW-0503">Monooxygenase</keyword>
<dbReference type="Pfam" id="PF00067">
    <property type="entry name" value="p450"/>
    <property type="match status" value="1"/>
</dbReference>
<evidence type="ECO:0000256" key="15">
    <source>
        <dbReference type="SAM" id="Phobius"/>
    </source>
</evidence>
<dbReference type="GO" id="GO:0005506">
    <property type="term" value="F:iron ion binding"/>
    <property type="evidence" value="ECO:0007669"/>
    <property type="project" value="InterPro"/>
</dbReference>
<comment type="similarity">
    <text evidence="4 14">Belongs to the cytochrome P450 family.</text>
</comment>
<evidence type="ECO:0000256" key="4">
    <source>
        <dbReference type="ARBA" id="ARBA00010617"/>
    </source>
</evidence>
<dbReference type="InterPro" id="IPR001128">
    <property type="entry name" value="Cyt_P450"/>
</dbReference>
<dbReference type="AlphaFoldDB" id="A0AAJ7J7F9"/>
<dbReference type="CDD" id="cd11056">
    <property type="entry name" value="CYP6-like"/>
    <property type="match status" value="1"/>
</dbReference>
<keyword evidence="15" id="KW-0812">Transmembrane</keyword>
<dbReference type="InterPro" id="IPR036396">
    <property type="entry name" value="Cyt_P450_sf"/>
</dbReference>
<dbReference type="PRINTS" id="PR00463">
    <property type="entry name" value="EP450I"/>
</dbReference>
<accession>A0AAJ7J7F9</accession>
<dbReference type="FunFam" id="1.10.630.10:FF:000042">
    <property type="entry name" value="Cytochrome P450"/>
    <property type="match status" value="1"/>
</dbReference>
<dbReference type="Gene3D" id="1.10.630.10">
    <property type="entry name" value="Cytochrome P450"/>
    <property type="match status" value="1"/>
</dbReference>
<dbReference type="PRINTS" id="PR00385">
    <property type="entry name" value="P450"/>
</dbReference>
<proteinExistence type="inferred from homology"/>
<evidence type="ECO:0000256" key="3">
    <source>
        <dbReference type="ARBA" id="ARBA00004406"/>
    </source>
</evidence>
<keyword evidence="15" id="KW-1133">Transmembrane helix</keyword>
<dbReference type="PANTHER" id="PTHR24292">
    <property type="entry name" value="CYTOCHROME P450"/>
    <property type="match status" value="1"/>
</dbReference>